<dbReference type="GO" id="GO:0006508">
    <property type="term" value="P:proteolysis"/>
    <property type="evidence" value="ECO:0007669"/>
    <property type="project" value="UniProtKB-KW"/>
</dbReference>
<reference evidence="12" key="1">
    <citation type="journal article" date="2014" name="Int. J. Syst. Evol. Microbiol.">
        <title>Complete genome sequence of Corynebacterium casei LMG S-19264T (=DSM 44701T), isolated from a smear-ripened cheese.</title>
        <authorList>
            <consortium name="US DOE Joint Genome Institute (JGI-PGF)"/>
            <person name="Walter F."/>
            <person name="Albersmeier A."/>
            <person name="Kalinowski J."/>
            <person name="Ruckert C."/>
        </authorList>
    </citation>
    <scope>NUCLEOTIDE SEQUENCE</scope>
    <source>
        <strain evidence="12">NBRC 112290</strain>
    </source>
</reference>
<dbReference type="PROSITE" id="PS00132">
    <property type="entry name" value="CARBOXYPEPT_ZN_1"/>
    <property type="match status" value="1"/>
</dbReference>
<reference evidence="12" key="2">
    <citation type="submission" date="2023-02" db="EMBL/GenBank/DDBJ databases">
        <authorList>
            <person name="Sun Q."/>
            <person name="Mori K."/>
        </authorList>
    </citation>
    <scope>NUCLEOTIDE SEQUENCE</scope>
    <source>
        <strain evidence="12">NBRC 112290</strain>
    </source>
</reference>
<feature type="domain" description="SLH" evidence="10">
    <location>
        <begin position="779"/>
        <end position="839"/>
    </location>
</feature>
<dbReference type="PRINTS" id="PR00765">
    <property type="entry name" value="CRBOXYPTASEA"/>
</dbReference>
<dbReference type="PANTHER" id="PTHR11705">
    <property type="entry name" value="PROTEASE FAMILY M14 CARBOXYPEPTIDASE A,B"/>
    <property type="match status" value="1"/>
</dbReference>
<organism evidence="12 13">
    <name type="scientific">Litorihabitans aurantiacus</name>
    <dbReference type="NCBI Taxonomy" id="1930061"/>
    <lineage>
        <taxon>Bacteria</taxon>
        <taxon>Bacillati</taxon>
        <taxon>Actinomycetota</taxon>
        <taxon>Actinomycetes</taxon>
        <taxon>Micrococcales</taxon>
        <taxon>Beutenbergiaceae</taxon>
        <taxon>Litorihabitans</taxon>
    </lineage>
</organism>
<evidence type="ECO:0000313" key="13">
    <source>
        <dbReference type="Proteomes" id="UP001157161"/>
    </source>
</evidence>
<feature type="active site" description="Proton donor/acceptor" evidence="8">
    <location>
        <position position="484"/>
    </location>
</feature>
<dbReference type="SMART" id="SM00631">
    <property type="entry name" value="Zn_pept"/>
    <property type="match status" value="1"/>
</dbReference>
<comment type="similarity">
    <text evidence="2 8">Belongs to the peptidase M14 family.</text>
</comment>
<evidence type="ECO:0000313" key="12">
    <source>
        <dbReference type="EMBL" id="GMA32670.1"/>
    </source>
</evidence>
<protein>
    <recommendedName>
        <fullName evidence="14">Zinc carboxypeptidase</fullName>
    </recommendedName>
</protein>
<keyword evidence="13" id="KW-1185">Reference proteome</keyword>
<feature type="domain" description="Peptidase M14" evidence="11">
    <location>
        <begin position="172"/>
        <end position="518"/>
    </location>
</feature>
<evidence type="ECO:0000256" key="1">
    <source>
        <dbReference type="ARBA" id="ARBA00001947"/>
    </source>
</evidence>
<dbReference type="EMBL" id="BSUM01000001">
    <property type="protein sequence ID" value="GMA32670.1"/>
    <property type="molecule type" value="Genomic_DNA"/>
</dbReference>
<evidence type="ECO:0000256" key="7">
    <source>
        <dbReference type="ARBA" id="ARBA00023049"/>
    </source>
</evidence>
<dbReference type="PROSITE" id="PS51272">
    <property type="entry name" value="SLH"/>
    <property type="match status" value="3"/>
</dbReference>
<keyword evidence="6" id="KW-0862">Zinc</keyword>
<feature type="domain" description="SLH" evidence="10">
    <location>
        <begin position="709"/>
        <end position="776"/>
    </location>
</feature>
<feature type="region of interest" description="Disordered" evidence="9">
    <location>
        <begin position="119"/>
        <end position="147"/>
    </location>
</feature>
<feature type="region of interest" description="Disordered" evidence="9">
    <location>
        <begin position="546"/>
        <end position="569"/>
    </location>
</feature>
<dbReference type="SUPFAM" id="SSF53187">
    <property type="entry name" value="Zn-dependent exopeptidases"/>
    <property type="match status" value="1"/>
</dbReference>
<dbReference type="Proteomes" id="UP001157161">
    <property type="component" value="Unassembled WGS sequence"/>
</dbReference>
<gene>
    <name evidence="12" type="ORF">GCM10025875_26620</name>
</gene>
<comment type="cofactor">
    <cofactor evidence="1">
        <name>Zn(2+)</name>
        <dbReference type="ChEBI" id="CHEBI:29105"/>
    </cofactor>
</comment>
<keyword evidence="7" id="KW-0482">Metalloprotease</keyword>
<evidence type="ECO:0000256" key="2">
    <source>
        <dbReference type="ARBA" id="ARBA00005988"/>
    </source>
</evidence>
<dbReference type="PANTHER" id="PTHR11705:SF143">
    <property type="entry name" value="SLL0236 PROTEIN"/>
    <property type="match status" value="1"/>
</dbReference>
<dbReference type="GO" id="GO:0005615">
    <property type="term" value="C:extracellular space"/>
    <property type="evidence" value="ECO:0007669"/>
    <property type="project" value="TreeGrafter"/>
</dbReference>
<evidence type="ECO:0000256" key="3">
    <source>
        <dbReference type="ARBA" id="ARBA00022670"/>
    </source>
</evidence>
<dbReference type="InterPro" id="IPR000834">
    <property type="entry name" value="Peptidase_M14"/>
</dbReference>
<dbReference type="AlphaFoldDB" id="A0AA37XG69"/>
<name>A0AA37XG69_9MICO</name>
<feature type="compositionally biased region" description="Polar residues" evidence="9">
    <location>
        <begin position="546"/>
        <end position="559"/>
    </location>
</feature>
<comment type="caution">
    <text evidence="12">The sequence shown here is derived from an EMBL/GenBank/DDBJ whole genome shotgun (WGS) entry which is preliminary data.</text>
</comment>
<dbReference type="GO" id="GO:0008270">
    <property type="term" value="F:zinc ion binding"/>
    <property type="evidence" value="ECO:0007669"/>
    <property type="project" value="InterPro"/>
</dbReference>
<evidence type="ECO:0000256" key="6">
    <source>
        <dbReference type="ARBA" id="ARBA00022833"/>
    </source>
</evidence>
<dbReference type="InterPro" id="IPR001119">
    <property type="entry name" value="SLH_dom"/>
</dbReference>
<feature type="domain" description="SLH" evidence="10">
    <location>
        <begin position="643"/>
        <end position="708"/>
    </location>
</feature>
<dbReference type="Pfam" id="PF00246">
    <property type="entry name" value="Peptidase_M14"/>
    <property type="match status" value="1"/>
</dbReference>
<dbReference type="RefSeq" id="WP_284251352.1">
    <property type="nucleotide sequence ID" value="NZ_BSUM01000001.1"/>
</dbReference>
<evidence type="ECO:0000259" key="11">
    <source>
        <dbReference type="PROSITE" id="PS52035"/>
    </source>
</evidence>
<evidence type="ECO:0000256" key="4">
    <source>
        <dbReference type="ARBA" id="ARBA00022723"/>
    </source>
</evidence>
<sequence length="839" mass="87543">MTPPHPRATRTPAVPIRPASALLTLAVATAGLVLASPSSAEPGAPGAGGASVPADDSPVLLRLAPGNLDRSELAAALAGVDVVTSTASEVTVLGDPGTRADLEAAGLVVLEQSTYAETLDGAVPPTTGGGTDGADGGSMAPEADGDAADAADVSYPLAARLADRTYETFFGGYRTVDAHAQYLTDLEDAYPELVEVVDYGDSWLKEQGRGGNDLLAVRLTAGADTDGDWEDAGSGKPRFVLGAQTHARELITSEMAWRFVTDVVNGYGTDPDLTRLLETTELWVVPQTNPDGIEVVQEAFAAGVPTNAAGDAVPPASSRAWHRKNLNDTEGGGADPNRYNVDQPGVDLNRNYPTGWGLGVASAIPSDLVYRGSAPFSEPESAEQAALLTTLLGSYEVGPDRPAPADRTGVALTLHAYSDYVMYPYGYDETAPVPNLEELRALGFRQSFGNGFATGKPGEILYSNGGSDLDWAYEQLGVPAYTWEIGNDSTGGFFPAYSRADAFWEASGAGLLYAATAAGDPYVSPRGPSVTGVEVEYGADGALSVSGTASDDTYTTEPSSAGRRPATSPVTEVEVRVRAADGVSAPGVGARVSVAVAPDGVTASFAGSAAPDWDVRARQWVEVRARNEAGFWGPWEARWLEPAPVVLSDVAAGQDFEREIRWLVDSGISTGWDNGDGTAAFRPLAPVARDAVAAFLHRLAGSPAVALPASSPFTDVGPGNEFYAEIVWLSQQGIATGWPTADGRAEFRPLDPIARDAIAAFLHRASGRPEVTLPASSPFADVDPANQFYAEIAWLQQSGIATGWRGNDGTALFQPLAPVARDAFAAFLYRSDLGPVRPG</sequence>
<evidence type="ECO:0000259" key="10">
    <source>
        <dbReference type="PROSITE" id="PS51272"/>
    </source>
</evidence>
<dbReference type="InterPro" id="IPR057246">
    <property type="entry name" value="CARBOXYPEPT_ZN_1"/>
</dbReference>
<evidence type="ECO:0000256" key="8">
    <source>
        <dbReference type="PROSITE-ProRule" id="PRU01379"/>
    </source>
</evidence>
<proteinExistence type="inferred from homology"/>
<dbReference type="GO" id="GO:0004181">
    <property type="term" value="F:metallocarboxypeptidase activity"/>
    <property type="evidence" value="ECO:0007669"/>
    <property type="project" value="InterPro"/>
</dbReference>
<dbReference type="PROSITE" id="PS52035">
    <property type="entry name" value="PEPTIDASE_M14"/>
    <property type="match status" value="1"/>
</dbReference>
<feature type="compositionally biased region" description="Gly residues" evidence="9">
    <location>
        <begin position="127"/>
        <end position="136"/>
    </location>
</feature>
<dbReference type="Gene3D" id="3.40.630.10">
    <property type="entry name" value="Zn peptidases"/>
    <property type="match status" value="1"/>
</dbReference>
<evidence type="ECO:0000256" key="9">
    <source>
        <dbReference type="SAM" id="MobiDB-lite"/>
    </source>
</evidence>
<evidence type="ECO:0008006" key="14">
    <source>
        <dbReference type="Google" id="ProtNLM"/>
    </source>
</evidence>
<evidence type="ECO:0000256" key="5">
    <source>
        <dbReference type="ARBA" id="ARBA00022801"/>
    </source>
</evidence>
<keyword evidence="3" id="KW-0645">Protease</keyword>
<keyword evidence="5" id="KW-0378">Hydrolase</keyword>
<keyword evidence="4" id="KW-0479">Metal-binding</keyword>
<accession>A0AA37XG69</accession>